<dbReference type="AlphaFoldDB" id="T1EIS7"/>
<dbReference type="eggNOG" id="KOG0715">
    <property type="taxonomic scope" value="Eukaryota"/>
</dbReference>
<dbReference type="SUPFAM" id="SSF46565">
    <property type="entry name" value="Chaperone J-domain"/>
    <property type="match status" value="1"/>
</dbReference>
<gene>
    <name evidence="3" type="primary">20196477</name>
    <name evidence="2" type="ORF">HELRODRAFT_138282</name>
</gene>
<evidence type="ECO:0000313" key="3">
    <source>
        <dbReference type="EnsemblMetazoa" id="HelroP138282"/>
    </source>
</evidence>
<dbReference type="Proteomes" id="UP000015101">
    <property type="component" value="Unassembled WGS sequence"/>
</dbReference>
<dbReference type="CTD" id="20196477"/>
<dbReference type="PROSITE" id="PS50076">
    <property type="entry name" value="DNAJ_2"/>
    <property type="match status" value="1"/>
</dbReference>
<protein>
    <recommendedName>
        <fullName evidence="1">J domain-containing protein</fullName>
    </recommendedName>
</protein>
<sequence>SKNSKETYYDLLEISEKASQVQIKAAYYRLSKKYHPDTSSELDSRYKFARLNEAYKTLSNVKHRRNYD</sequence>
<evidence type="ECO:0000313" key="2">
    <source>
        <dbReference type="EMBL" id="ESO08173.1"/>
    </source>
</evidence>
<dbReference type="InterPro" id="IPR036869">
    <property type="entry name" value="J_dom_sf"/>
</dbReference>
<dbReference type="PRINTS" id="PR00625">
    <property type="entry name" value="JDOMAIN"/>
</dbReference>
<dbReference type="EnsemblMetazoa" id="HelroT138282">
    <property type="protein sequence ID" value="HelroP138282"/>
    <property type="gene ID" value="HelroG138282"/>
</dbReference>
<dbReference type="OMA" id="FIVINEA"/>
<dbReference type="EMBL" id="AMQM01003428">
    <property type="status" value="NOT_ANNOTATED_CDS"/>
    <property type="molecule type" value="Genomic_DNA"/>
</dbReference>
<evidence type="ECO:0000313" key="4">
    <source>
        <dbReference type="Proteomes" id="UP000015101"/>
    </source>
</evidence>
<organism evidence="3 4">
    <name type="scientific">Helobdella robusta</name>
    <name type="common">Californian leech</name>
    <dbReference type="NCBI Taxonomy" id="6412"/>
    <lineage>
        <taxon>Eukaryota</taxon>
        <taxon>Metazoa</taxon>
        <taxon>Spiralia</taxon>
        <taxon>Lophotrochozoa</taxon>
        <taxon>Annelida</taxon>
        <taxon>Clitellata</taxon>
        <taxon>Hirudinea</taxon>
        <taxon>Rhynchobdellida</taxon>
        <taxon>Glossiphoniidae</taxon>
        <taxon>Helobdella</taxon>
    </lineage>
</organism>
<reference evidence="2 4" key="2">
    <citation type="journal article" date="2013" name="Nature">
        <title>Insights into bilaterian evolution from three spiralian genomes.</title>
        <authorList>
            <person name="Simakov O."/>
            <person name="Marletaz F."/>
            <person name="Cho S.J."/>
            <person name="Edsinger-Gonzales E."/>
            <person name="Havlak P."/>
            <person name="Hellsten U."/>
            <person name="Kuo D.H."/>
            <person name="Larsson T."/>
            <person name="Lv J."/>
            <person name="Arendt D."/>
            <person name="Savage R."/>
            <person name="Osoegawa K."/>
            <person name="de Jong P."/>
            <person name="Grimwood J."/>
            <person name="Chapman J.A."/>
            <person name="Shapiro H."/>
            <person name="Aerts A."/>
            <person name="Otillar R.P."/>
            <person name="Terry A.Y."/>
            <person name="Boore J.L."/>
            <person name="Grigoriev I.V."/>
            <person name="Lindberg D.R."/>
            <person name="Seaver E.C."/>
            <person name="Weisblat D.A."/>
            <person name="Putnam N.H."/>
            <person name="Rokhsar D.S."/>
        </authorList>
    </citation>
    <scope>NUCLEOTIDE SEQUENCE</scope>
</reference>
<dbReference type="PANTHER" id="PTHR44873">
    <property type="entry name" value="DNAJ HOMOLOG SUBFAMILY C MEMBER 30, MITOCHONDRIAL"/>
    <property type="match status" value="1"/>
</dbReference>
<dbReference type="GeneID" id="20196477"/>
<dbReference type="CDD" id="cd06257">
    <property type="entry name" value="DnaJ"/>
    <property type="match status" value="1"/>
</dbReference>
<dbReference type="HOGENOM" id="CLU_017633_18_2_1"/>
<dbReference type="RefSeq" id="XP_009013962.1">
    <property type="nucleotide sequence ID" value="XM_009015714.1"/>
</dbReference>
<dbReference type="InterPro" id="IPR053025">
    <property type="entry name" value="Mito_ATP_Synthase-Asso"/>
</dbReference>
<dbReference type="KEGG" id="hro:HELRODRAFT_138282"/>
<dbReference type="InParanoid" id="T1EIS7"/>
<reference evidence="4" key="1">
    <citation type="submission" date="2012-12" db="EMBL/GenBank/DDBJ databases">
        <authorList>
            <person name="Hellsten U."/>
            <person name="Grimwood J."/>
            <person name="Chapman J.A."/>
            <person name="Shapiro H."/>
            <person name="Aerts A."/>
            <person name="Otillar R.P."/>
            <person name="Terry A.Y."/>
            <person name="Boore J.L."/>
            <person name="Simakov O."/>
            <person name="Marletaz F."/>
            <person name="Cho S.-J."/>
            <person name="Edsinger-Gonzales E."/>
            <person name="Havlak P."/>
            <person name="Kuo D.-H."/>
            <person name="Larsson T."/>
            <person name="Lv J."/>
            <person name="Arendt D."/>
            <person name="Savage R."/>
            <person name="Osoegawa K."/>
            <person name="de Jong P."/>
            <person name="Lindberg D.R."/>
            <person name="Seaver E.C."/>
            <person name="Weisblat D.A."/>
            <person name="Putnam N.H."/>
            <person name="Grigoriev I.V."/>
            <person name="Rokhsar D.S."/>
        </authorList>
    </citation>
    <scope>NUCLEOTIDE SEQUENCE</scope>
</reference>
<feature type="domain" description="J" evidence="1">
    <location>
        <begin position="7"/>
        <end position="68"/>
    </location>
</feature>
<dbReference type="STRING" id="6412.T1EIS7"/>
<dbReference type="Gene3D" id="1.10.287.110">
    <property type="entry name" value="DnaJ domain"/>
    <property type="match status" value="1"/>
</dbReference>
<dbReference type="OrthoDB" id="376357at2759"/>
<dbReference type="PANTHER" id="PTHR44873:SF1">
    <property type="entry name" value="DNAJ HOMOLOG SUBFAMILY C MEMBER 30, MITOCHONDRIAL"/>
    <property type="match status" value="1"/>
</dbReference>
<reference evidence="3" key="3">
    <citation type="submission" date="2015-06" db="UniProtKB">
        <authorList>
            <consortium name="EnsemblMetazoa"/>
        </authorList>
    </citation>
    <scope>IDENTIFICATION</scope>
</reference>
<dbReference type="Pfam" id="PF00226">
    <property type="entry name" value="DnaJ"/>
    <property type="match status" value="1"/>
</dbReference>
<evidence type="ECO:0000259" key="1">
    <source>
        <dbReference type="PROSITE" id="PS50076"/>
    </source>
</evidence>
<name>T1EIS7_HELRO</name>
<proteinExistence type="predicted"/>
<accession>T1EIS7</accession>
<dbReference type="EMBL" id="KB096134">
    <property type="protein sequence ID" value="ESO08173.1"/>
    <property type="molecule type" value="Genomic_DNA"/>
</dbReference>
<dbReference type="InterPro" id="IPR001623">
    <property type="entry name" value="DnaJ_domain"/>
</dbReference>
<dbReference type="SMART" id="SM00271">
    <property type="entry name" value="DnaJ"/>
    <property type="match status" value="1"/>
</dbReference>
<keyword evidence="4" id="KW-1185">Reference proteome</keyword>